<evidence type="ECO:0000313" key="2">
    <source>
        <dbReference type="Proteomes" id="UP000499080"/>
    </source>
</evidence>
<sequence length="159" mass="18249">MGYAYSPLNNNTLTKDFYDMYIELPAEGYNLFSSLEVATSSPRSWDPPCVEGCNHPHSLNRYLSSDSLILSEQEKKAEEWNCGANSYLRQLGNEIFIGMVTMQYQACPVCPSFIGMVVSLCFVILQPHSRNQTISLTFKSFILFSICWVFTKLEFRDFY</sequence>
<dbReference type="EMBL" id="BGPR01000046">
    <property type="protein sequence ID" value="GBL86117.1"/>
    <property type="molecule type" value="Genomic_DNA"/>
</dbReference>
<gene>
    <name evidence="1" type="ORF">AVEN_89150_1</name>
</gene>
<comment type="caution">
    <text evidence="1">The sequence shown here is derived from an EMBL/GenBank/DDBJ whole genome shotgun (WGS) entry which is preliminary data.</text>
</comment>
<keyword evidence="2" id="KW-1185">Reference proteome</keyword>
<evidence type="ECO:0000313" key="1">
    <source>
        <dbReference type="EMBL" id="GBL86117.1"/>
    </source>
</evidence>
<reference evidence="1 2" key="1">
    <citation type="journal article" date="2019" name="Sci. Rep.">
        <title>Orb-weaving spider Araneus ventricosus genome elucidates the spidroin gene catalogue.</title>
        <authorList>
            <person name="Kono N."/>
            <person name="Nakamura H."/>
            <person name="Ohtoshi R."/>
            <person name="Moran D.A.P."/>
            <person name="Shinohara A."/>
            <person name="Yoshida Y."/>
            <person name="Fujiwara M."/>
            <person name="Mori M."/>
            <person name="Tomita M."/>
            <person name="Arakawa K."/>
        </authorList>
    </citation>
    <scope>NUCLEOTIDE SEQUENCE [LARGE SCALE GENOMIC DNA]</scope>
</reference>
<dbReference type="Proteomes" id="UP000499080">
    <property type="component" value="Unassembled WGS sequence"/>
</dbReference>
<accession>A0A4Y2B2Q9</accession>
<dbReference type="OrthoDB" id="5568754at2759"/>
<proteinExistence type="predicted"/>
<organism evidence="1 2">
    <name type="scientific">Araneus ventricosus</name>
    <name type="common">Orbweaver spider</name>
    <name type="synonym">Epeira ventricosa</name>
    <dbReference type="NCBI Taxonomy" id="182803"/>
    <lineage>
        <taxon>Eukaryota</taxon>
        <taxon>Metazoa</taxon>
        <taxon>Ecdysozoa</taxon>
        <taxon>Arthropoda</taxon>
        <taxon>Chelicerata</taxon>
        <taxon>Arachnida</taxon>
        <taxon>Araneae</taxon>
        <taxon>Araneomorphae</taxon>
        <taxon>Entelegynae</taxon>
        <taxon>Araneoidea</taxon>
        <taxon>Araneidae</taxon>
        <taxon>Araneus</taxon>
    </lineage>
</organism>
<dbReference type="AlphaFoldDB" id="A0A4Y2B2Q9"/>
<name>A0A4Y2B2Q9_ARAVE</name>
<protein>
    <submittedName>
        <fullName evidence="1">Uncharacterized protein</fullName>
    </submittedName>
</protein>